<feature type="transmembrane region" description="Helical" evidence="7">
    <location>
        <begin position="108"/>
        <end position="128"/>
    </location>
</feature>
<dbReference type="PANTHER" id="PTHR43266">
    <property type="entry name" value="MACROLIDE-EFFLUX PROTEIN"/>
    <property type="match status" value="1"/>
</dbReference>
<feature type="transmembrane region" description="Helical" evidence="7">
    <location>
        <begin position="408"/>
        <end position="426"/>
    </location>
</feature>
<feature type="transmembrane region" description="Helical" evidence="7">
    <location>
        <begin position="319"/>
        <end position="335"/>
    </location>
</feature>
<dbReference type="GO" id="GO:0022857">
    <property type="term" value="F:transmembrane transporter activity"/>
    <property type="evidence" value="ECO:0007669"/>
    <property type="project" value="InterPro"/>
</dbReference>
<evidence type="ECO:0000256" key="3">
    <source>
        <dbReference type="ARBA" id="ARBA00022475"/>
    </source>
</evidence>
<proteinExistence type="predicted"/>
<feature type="domain" description="Major facilitator superfamily (MFS) profile" evidence="8">
    <location>
        <begin position="252"/>
        <end position="450"/>
    </location>
</feature>
<dbReference type="InterPro" id="IPR020846">
    <property type="entry name" value="MFS_dom"/>
</dbReference>
<evidence type="ECO:0000313" key="10">
    <source>
        <dbReference type="Proteomes" id="UP000052008"/>
    </source>
</evidence>
<dbReference type="EMBL" id="LIZS01000001">
    <property type="protein sequence ID" value="KPJ54497.1"/>
    <property type="molecule type" value="Genomic_DNA"/>
</dbReference>
<dbReference type="Gene3D" id="1.20.1250.20">
    <property type="entry name" value="MFS general substrate transporter like domains"/>
    <property type="match status" value="1"/>
</dbReference>
<dbReference type="InterPro" id="IPR036259">
    <property type="entry name" value="MFS_trans_sf"/>
</dbReference>
<feature type="transmembrane region" description="Helical" evidence="7">
    <location>
        <begin position="188"/>
        <end position="206"/>
    </location>
</feature>
<dbReference type="CDD" id="cd06173">
    <property type="entry name" value="MFS_MefA_like"/>
    <property type="match status" value="1"/>
</dbReference>
<dbReference type="PROSITE" id="PS50850">
    <property type="entry name" value="MFS"/>
    <property type="match status" value="1"/>
</dbReference>
<keyword evidence="5 7" id="KW-1133">Transmembrane helix</keyword>
<evidence type="ECO:0000256" key="7">
    <source>
        <dbReference type="SAM" id="Phobius"/>
    </source>
</evidence>
<dbReference type="Pfam" id="PF07690">
    <property type="entry name" value="MFS_1"/>
    <property type="match status" value="1"/>
</dbReference>
<keyword evidence="6 7" id="KW-0472">Membrane</keyword>
<feature type="transmembrane region" description="Helical" evidence="7">
    <location>
        <begin position="286"/>
        <end position="307"/>
    </location>
</feature>
<protein>
    <recommendedName>
        <fullName evidence="8">Major facilitator superfamily (MFS) profile domain-containing protein</fullName>
    </recommendedName>
</protein>
<feature type="transmembrane region" description="Helical" evidence="7">
    <location>
        <begin position="84"/>
        <end position="102"/>
    </location>
</feature>
<reference evidence="9 10" key="1">
    <citation type="journal article" date="2015" name="Microbiome">
        <title>Genomic resolution of linkages in carbon, nitrogen, and sulfur cycling among widespread estuary sediment bacteria.</title>
        <authorList>
            <person name="Baker B.J."/>
            <person name="Lazar C.S."/>
            <person name="Teske A.P."/>
            <person name="Dick G.J."/>
        </authorList>
    </citation>
    <scope>NUCLEOTIDE SEQUENCE [LARGE SCALE GENOMIC DNA]</scope>
    <source>
        <strain evidence="9">DG_24</strain>
    </source>
</reference>
<organism evidence="9 10">
    <name type="scientific">candidate division TA06 bacterium DG_24</name>
    <dbReference type="NCBI Taxonomy" id="1703770"/>
    <lineage>
        <taxon>Bacteria</taxon>
        <taxon>Bacteria division TA06</taxon>
    </lineage>
</organism>
<dbReference type="GO" id="GO:0005886">
    <property type="term" value="C:plasma membrane"/>
    <property type="evidence" value="ECO:0007669"/>
    <property type="project" value="UniProtKB-SubCell"/>
</dbReference>
<dbReference type="PANTHER" id="PTHR43266:SF2">
    <property type="entry name" value="MAJOR FACILITATOR SUPERFAMILY (MFS) PROFILE DOMAIN-CONTAINING PROTEIN"/>
    <property type="match status" value="1"/>
</dbReference>
<evidence type="ECO:0000256" key="5">
    <source>
        <dbReference type="ARBA" id="ARBA00022989"/>
    </source>
</evidence>
<evidence type="ECO:0000256" key="6">
    <source>
        <dbReference type="ARBA" id="ARBA00023136"/>
    </source>
</evidence>
<feature type="transmembrane region" description="Helical" evidence="7">
    <location>
        <begin position="49"/>
        <end position="72"/>
    </location>
</feature>
<name>A0A0S7WWH8_UNCT6</name>
<dbReference type="SUPFAM" id="SSF103473">
    <property type="entry name" value="MFS general substrate transporter"/>
    <property type="match status" value="1"/>
</dbReference>
<evidence type="ECO:0000259" key="8">
    <source>
        <dbReference type="PROSITE" id="PS50850"/>
    </source>
</evidence>
<accession>A0A0S7WWH8</accession>
<keyword evidence="3" id="KW-1003">Cell membrane</keyword>
<keyword evidence="4 7" id="KW-0812">Transmembrane</keyword>
<feature type="transmembrane region" description="Helical" evidence="7">
    <location>
        <begin position="252"/>
        <end position="274"/>
    </location>
</feature>
<dbReference type="AlphaFoldDB" id="A0A0S7WWH8"/>
<dbReference type="STRING" id="1703770.AMJ39_00300"/>
<evidence type="ECO:0000256" key="1">
    <source>
        <dbReference type="ARBA" id="ARBA00004651"/>
    </source>
</evidence>
<gene>
    <name evidence="9" type="ORF">AMJ39_00300</name>
</gene>
<feature type="transmembrane region" description="Helical" evidence="7">
    <location>
        <begin position="341"/>
        <end position="359"/>
    </location>
</feature>
<keyword evidence="2" id="KW-0813">Transport</keyword>
<evidence type="ECO:0000313" key="9">
    <source>
        <dbReference type="EMBL" id="KPJ54497.1"/>
    </source>
</evidence>
<comment type="subcellular location">
    <subcellularLocation>
        <location evidence="1">Cell membrane</location>
        <topology evidence="1">Multi-pass membrane protein</topology>
    </subcellularLocation>
</comment>
<dbReference type="InterPro" id="IPR011701">
    <property type="entry name" value="MFS"/>
</dbReference>
<sequence>MRGTNFLSVLKIRNFLVFSVGQTISQFGDKLDHMALLALLRIYAPGPGALSQLAIAFTLPVLIFGPTSGVLVDRWNRKRVLITCDFLRAVLVIFIPFAILWTNGNVHSVYSIVFVVFLFGLFFNSAKMSIIPNLVSKKRLLAANSVNNFVGRFATLCGVLLGGLLVDWEGWGRVGWEGWRAGFYLDSLTYLVSAILLASIGIRVVRRSQVSSEERRPANNRGNGLWGFFATAFRSLARDLFETFPLIVRDRAILFVMSSILLFCFVGGSVYVLVVPLVQQSLGRGTAGVGLLAGAAAIGMMLSSFAFGMLGYRLEKRQVILVGFAVIGVLMMIFAKASSFVFLGVISFLGGSMLAPIAISQDTLLHEVVPEFFRGRIFSTREWTLNGVFMLSAVLLGVLAELISIRPVLFSVGLIVLVLSLAGEFVRGRWPGSSEGAASELHVQPKSSHD</sequence>
<feature type="transmembrane region" description="Helical" evidence="7">
    <location>
        <begin position="383"/>
        <end position="402"/>
    </location>
</feature>
<evidence type="ECO:0000256" key="4">
    <source>
        <dbReference type="ARBA" id="ARBA00022692"/>
    </source>
</evidence>
<evidence type="ECO:0000256" key="2">
    <source>
        <dbReference type="ARBA" id="ARBA00022448"/>
    </source>
</evidence>
<feature type="transmembrane region" description="Helical" evidence="7">
    <location>
        <begin position="149"/>
        <end position="168"/>
    </location>
</feature>
<dbReference type="Proteomes" id="UP000052008">
    <property type="component" value="Unassembled WGS sequence"/>
</dbReference>
<comment type="caution">
    <text evidence="9">The sequence shown here is derived from an EMBL/GenBank/DDBJ whole genome shotgun (WGS) entry which is preliminary data.</text>
</comment>